<organism evidence="2 3">
    <name type="scientific">Paramagnetospirillum kuznetsovii</name>
    <dbReference type="NCBI Taxonomy" id="2053833"/>
    <lineage>
        <taxon>Bacteria</taxon>
        <taxon>Pseudomonadati</taxon>
        <taxon>Pseudomonadota</taxon>
        <taxon>Alphaproteobacteria</taxon>
        <taxon>Rhodospirillales</taxon>
        <taxon>Magnetospirillaceae</taxon>
        <taxon>Paramagnetospirillum</taxon>
    </lineage>
</organism>
<dbReference type="InterPro" id="IPR003787">
    <property type="entry name" value="Sulphur_relay_DsrE/F-like"/>
</dbReference>
<name>A0A364P2K4_9PROT</name>
<dbReference type="Pfam" id="PF02635">
    <property type="entry name" value="DsrE"/>
    <property type="match status" value="1"/>
</dbReference>
<dbReference type="GO" id="GO:0016740">
    <property type="term" value="F:transferase activity"/>
    <property type="evidence" value="ECO:0007669"/>
    <property type="project" value="UniProtKB-KW"/>
</dbReference>
<comment type="similarity">
    <text evidence="1">Belongs to the DsrF/TusC family.</text>
</comment>
<dbReference type="NCBIfam" id="TIGR03010">
    <property type="entry name" value="sulf_tusC_dsrF"/>
    <property type="match status" value="1"/>
</dbReference>
<sequence length="126" mass="14043">MDEMDSGIVKKFMFINRKPPHGTVYALEVLEMVLISAAFDQDVHLAFVDDGIYQIKKGQTPAEIGVKNFSPTYRALEGYDIEKLYVEAEGLAERGLTEDDLLVPVEVISRADMGKLMSEMDVVLTA</sequence>
<accession>A0A364P2K4</accession>
<gene>
    <name evidence="2" type="primary">tusC</name>
    <name evidence="2" type="ORF">CU669_04395</name>
</gene>
<dbReference type="InterPro" id="IPR017462">
    <property type="entry name" value="Sulphur_relay_TusC/DsrF"/>
</dbReference>
<dbReference type="OrthoDB" id="9789418at2"/>
<dbReference type="InterPro" id="IPR027396">
    <property type="entry name" value="DsrEFH-like"/>
</dbReference>
<evidence type="ECO:0000256" key="1">
    <source>
        <dbReference type="ARBA" id="ARBA00005996"/>
    </source>
</evidence>
<dbReference type="SUPFAM" id="SSF75169">
    <property type="entry name" value="DsrEFH-like"/>
    <property type="match status" value="1"/>
</dbReference>
<dbReference type="Proteomes" id="UP000251075">
    <property type="component" value="Unassembled WGS sequence"/>
</dbReference>
<proteinExistence type="inferred from homology"/>
<evidence type="ECO:0000313" key="3">
    <source>
        <dbReference type="Proteomes" id="UP000251075"/>
    </source>
</evidence>
<keyword evidence="2" id="KW-0808">Transferase</keyword>
<dbReference type="AlphaFoldDB" id="A0A364P2K4"/>
<dbReference type="PANTHER" id="PTHR38780:SF1">
    <property type="entry name" value="PROTEIN TUSC"/>
    <property type="match status" value="1"/>
</dbReference>
<protein>
    <submittedName>
        <fullName evidence="2">Sulfurtransferase complex subunit TusC</fullName>
    </submittedName>
</protein>
<dbReference type="PANTHER" id="PTHR38780">
    <property type="entry name" value="PROTEIN TUSC"/>
    <property type="match status" value="1"/>
</dbReference>
<dbReference type="Gene3D" id="3.40.1260.10">
    <property type="entry name" value="DsrEFH-like"/>
    <property type="match status" value="1"/>
</dbReference>
<reference evidence="2 3" key="1">
    <citation type="submission" date="2017-11" db="EMBL/GenBank/DDBJ databases">
        <title>Draft genome sequence of magnetotactic bacterium Magnetospirillum kuznetsovii LBB-42.</title>
        <authorList>
            <person name="Grouzdev D.S."/>
            <person name="Rysina M.S."/>
            <person name="Baslerov R.V."/>
            <person name="Koziaeva V."/>
        </authorList>
    </citation>
    <scope>NUCLEOTIDE SEQUENCE [LARGE SCALE GENOMIC DNA]</scope>
    <source>
        <strain evidence="2 3">LBB-42</strain>
    </source>
</reference>
<dbReference type="EMBL" id="PGTO01000002">
    <property type="protein sequence ID" value="RAU23377.1"/>
    <property type="molecule type" value="Genomic_DNA"/>
</dbReference>
<evidence type="ECO:0000313" key="2">
    <source>
        <dbReference type="EMBL" id="RAU23377.1"/>
    </source>
</evidence>
<comment type="caution">
    <text evidence="2">The sequence shown here is derived from an EMBL/GenBank/DDBJ whole genome shotgun (WGS) entry which is preliminary data.</text>
</comment>
<keyword evidence="3" id="KW-1185">Reference proteome</keyword>
<dbReference type="NCBIfam" id="NF001238">
    <property type="entry name" value="PRK00211.1"/>
    <property type="match status" value="1"/>
</dbReference>
<dbReference type="RefSeq" id="WP_112142575.1">
    <property type="nucleotide sequence ID" value="NZ_PGTO01000002.1"/>
</dbReference>